<dbReference type="Pfam" id="PF05920">
    <property type="entry name" value="Homeobox_KN"/>
    <property type="match status" value="1"/>
</dbReference>
<dbReference type="GO" id="GO:0000978">
    <property type="term" value="F:RNA polymerase II cis-regulatory region sequence-specific DNA binding"/>
    <property type="evidence" value="ECO:0007669"/>
    <property type="project" value="TreeGrafter"/>
</dbReference>
<evidence type="ECO:0000313" key="9">
    <source>
        <dbReference type="EnsemblMetazoa" id="ACHR006303-PA"/>
    </source>
</evidence>
<feature type="region of interest" description="Disordered" evidence="7">
    <location>
        <begin position="124"/>
        <end position="180"/>
    </location>
</feature>
<dbReference type="PROSITE" id="PS50071">
    <property type="entry name" value="HOMEOBOX_2"/>
    <property type="match status" value="1"/>
</dbReference>
<reference evidence="9" key="2">
    <citation type="submission" date="2020-05" db="UniProtKB">
        <authorList>
            <consortium name="EnsemblMetazoa"/>
        </authorList>
    </citation>
    <scope>IDENTIFICATION</scope>
    <source>
        <strain evidence="9">ACHKN1017</strain>
    </source>
</reference>
<sequence>MDKPSRPVRNRKRSRKAWPPGDSHRPVKRLFTPEIKRMLKDWLVRRRENPYPNREEKKLLAVETGLTYTQICNWFANWRRKLKNSGNDPIRKTWGNLIKNYNTNARGNVEQFSICSNDSIWGENGEDSHDSRTSASGEHPYNNYQHHHNHHYNHHNYHQRHNRPQSQNSTNLDENDAGNPYHVYTADASDCVGDNNNSDTCRNNNIDCRSFPEYMRLPDYGRIGDCPSNEGLRDGYPPTAFRIDHCYTPRNYDTVFGLPEDTRCYKVTQFDGSYDPESGTRLEPIILTATPAHYGRPFTAKEVPNGGTLYLTPTTTLSPADTPTITGGRSRSSKYKSSIMEKYLRDLGELRASDEPPDEPTTMMPVLMAAIPFQQKHCVHAHSHGLQLEAQPAISYDTAVLRGPPSLSKWLESAAKFTPSKHNYIDWECSGKQSSTKKRFDSGGNYYALADTGAEDGCTYTASLCSESVPSVGSLEHQKDELDAAEALTKLANNFRTKFAT</sequence>
<evidence type="ECO:0000313" key="10">
    <source>
        <dbReference type="Proteomes" id="UP000075881"/>
    </source>
</evidence>
<proteinExistence type="inferred from homology"/>
<feature type="compositionally biased region" description="Basic residues" evidence="7">
    <location>
        <begin position="145"/>
        <end position="163"/>
    </location>
</feature>
<keyword evidence="5 6" id="KW-0539">Nucleus</keyword>
<feature type="DNA-binding region" description="Homeobox" evidence="6">
    <location>
        <begin position="24"/>
        <end position="86"/>
    </location>
</feature>
<evidence type="ECO:0000256" key="5">
    <source>
        <dbReference type="ARBA" id="ARBA00023242"/>
    </source>
</evidence>
<keyword evidence="4 6" id="KW-0371">Homeobox</keyword>
<accession>A0A182K6B8</accession>
<dbReference type="GO" id="GO:0000981">
    <property type="term" value="F:DNA-binding transcription factor activity, RNA polymerase II-specific"/>
    <property type="evidence" value="ECO:0007669"/>
    <property type="project" value="TreeGrafter"/>
</dbReference>
<evidence type="ECO:0000259" key="8">
    <source>
        <dbReference type="PROSITE" id="PS50071"/>
    </source>
</evidence>
<evidence type="ECO:0000256" key="4">
    <source>
        <dbReference type="ARBA" id="ARBA00023155"/>
    </source>
</evidence>
<reference evidence="10" key="1">
    <citation type="submission" date="2013-03" db="EMBL/GenBank/DDBJ databases">
        <title>The Genome Sequence of Anopheles christyi ACHKN1017.</title>
        <authorList>
            <consortium name="The Broad Institute Genomics Platform"/>
            <person name="Neafsey D.E."/>
            <person name="Besansky N."/>
            <person name="Walker B."/>
            <person name="Young S.K."/>
            <person name="Zeng Q."/>
            <person name="Gargeya S."/>
            <person name="Fitzgerald M."/>
            <person name="Haas B."/>
            <person name="Abouelleil A."/>
            <person name="Allen A.W."/>
            <person name="Alvarado L."/>
            <person name="Arachchi H.M."/>
            <person name="Berlin A.M."/>
            <person name="Chapman S.B."/>
            <person name="Gainer-Dewar J."/>
            <person name="Goldberg J."/>
            <person name="Griggs A."/>
            <person name="Gujja S."/>
            <person name="Hansen M."/>
            <person name="Howarth C."/>
            <person name="Imamovic A."/>
            <person name="Ireland A."/>
            <person name="Larimer J."/>
            <person name="McCowan C."/>
            <person name="Murphy C."/>
            <person name="Pearson M."/>
            <person name="Poon T.W."/>
            <person name="Priest M."/>
            <person name="Roberts A."/>
            <person name="Saif S."/>
            <person name="Shea T."/>
            <person name="Sisk P."/>
            <person name="Sykes S."/>
            <person name="Wortman J."/>
            <person name="Nusbaum C."/>
            <person name="Birren B."/>
        </authorList>
    </citation>
    <scope>NUCLEOTIDE SEQUENCE [LARGE SCALE GENOMIC DNA]</scope>
    <source>
        <strain evidence="10">ACHKN1017</strain>
    </source>
</reference>
<name>A0A182K6B8_9DIPT</name>
<feature type="domain" description="Homeobox" evidence="8">
    <location>
        <begin position="22"/>
        <end position="85"/>
    </location>
</feature>
<evidence type="ECO:0000256" key="3">
    <source>
        <dbReference type="ARBA" id="ARBA00023125"/>
    </source>
</evidence>
<dbReference type="STRING" id="43041.A0A182K6B8"/>
<dbReference type="GO" id="GO:0001654">
    <property type="term" value="P:eye development"/>
    <property type="evidence" value="ECO:0007669"/>
    <property type="project" value="UniProtKB-ARBA"/>
</dbReference>
<comment type="similarity">
    <text evidence="2">Belongs to the TALE/IRO homeobox family.</text>
</comment>
<keyword evidence="3 6" id="KW-0238">DNA-binding</keyword>
<dbReference type="SUPFAM" id="SSF46689">
    <property type="entry name" value="Homeodomain-like"/>
    <property type="match status" value="1"/>
</dbReference>
<dbReference type="GO" id="GO:0005634">
    <property type="term" value="C:nucleus"/>
    <property type="evidence" value="ECO:0007669"/>
    <property type="project" value="UniProtKB-SubCell"/>
</dbReference>
<dbReference type="Gene3D" id="1.10.10.60">
    <property type="entry name" value="Homeodomain-like"/>
    <property type="match status" value="1"/>
</dbReference>
<dbReference type="AlphaFoldDB" id="A0A182K6B8"/>
<comment type="subcellular location">
    <subcellularLocation>
        <location evidence="1 6">Nucleus</location>
    </subcellularLocation>
</comment>
<dbReference type="SMART" id="SM00389">
    <property type="entry name" value="HOX"/>
    <property type="match status" value="1"/>
</dbReference>
<evidence type="ECO:0000256" key="7">
    <source>
        <dbReference type="SAM" id="MobiDB-lite"/>
    </source>
</evidence>
<dbReference type="InterPro" id="IPR009057">
    <property type="entry name" value="Homeodomain-like_sf"/>
</dbReference>
<evidence type="ECO:0000256" key="6">
    <source>
        <dbReference type="PROSITE-ProRule" id="PRU00108"/>
    </source>
</evidence>
<dbReference type="InterPro" id="IPR001356">
    <property type="entry name" value="HD"/>
</dbReference>
<dbReference type="InterPro" id="IPR008422">
    <property type="entry name" value="KN_HD"/>
</dbReference>
<dbReference type="PANTHER" id="PTHR11211:SF3">
    <property type="entry name" value="HOMEOBOX PROTEIN MOHAWK"/>
    <property type="match status" value="1"/>
</dbReference>
<dbReference type="GO" id="GO:0007517">
    <property type="term" value="P:muscle organ development"/>
    <property type="evidence" value="ECO:0007669"/>
    <property type="project" value="TreeGrafter"/>
</dbReference>
<evidence type="ECO:0000256" key="1">
    <source>
        <dbReference type="ARBA" id="ARBA00004123"/>
    </source>
</evidence>
<dbReference type="GO" id="GO:0048646">
    <property type="term" value="P:anatomical structure formation involved in morphogenesis"/>
    <property type="evidence" value="ECO:0007669"/>
    <property type="project" value="UniProtKB-ARBA"/>
</dbReference>
<dbReference type="Proteomes" id="UP000075881">
    <property type="component" value="Unassembled WGS sequence"/>
</dbReference>
<dbReference type="VEuPathDB" id="VectorBase:ACHR006303"/>
<dbReference type="GO" id="GO:0048468">
    <property type="term" value="P:cell development"/>
    <property type="evidence" value="ECO:0007669"/>
    <property type="project" value="TreeGrafter"/>
</dbReference>
<evidence type="ECO:0000256" key="2">
    <source>
        <dbReference type="ARBA" id="ARBA00008446"/>
    </source>
</evidence>
<protein>
    <recommendedName>
        <fullName evidence="8">Homeobox domain-containing protein</fullName>
    </recommendedName>
</protein>
<feature type="compositionally biased region" description="Basic residues" evidence="7">
    <location>
        <begin position="1"/>
        <end position="16"/>
    </location>
</feature>
<dbReference type="GO" id="GO:0009887">
    <property type="term" value="P:animal organ morphogenesis"/>
    <property type="evidence" value="ECO:0007669"/>
    <property type="project" value="UniProtKB-ARBA"/>
</dbReference>
<organism evidence="9 10">
    <name type="scientific">Anopheles christyi</name>
    <dbReference type="NCBI Taxonomy" id="43041"/>
    <lineage>
        <taxon>Eukaryota</taxon>
        <taxon>Metazoa</taxon>
        <taxon>Ecdysozoa</taxon>
        <taxon>Arthropoda</taxon>
        <taxon>Hexapoda</taxon>
        <taxon>Insecta</taxon>
        <taxon>Pterygota</taxon>
        <taxon>Neoptera</taxon>
        <taxon>Endopterygota</taxon>
        <taxon>Diptera</taxon>
        <taxon>Nematocera</taxon>
        <taxon>Culicoidea</taxon>
        <taxon>Culicidae</taxon>
        <taxon>Anophelinae</taxon>
        <taxon>Anopheles</taxon>
    </lineage>
</organism>
<feature type="region of interest" description="Disordered" evidence="7">
    <location>
        <begin position="1"/>
        <end position="27"/>
    </location>
</feature>
<dbReference type="EnsemblMetazoa" id="ACHR006303-RA">
    <property type="protein sequence ID" value="ACHR006303-PA"/>
    <property type="gene ID" value="ACHR006303"/>
</dbReference>
<keyword evidence="10" id="KW-1185">Reference proteome</keyword>
<dbReference type="PANTHER" id="PTHR11211">
    <property type="entry name" value="IROQUOIS-CLASS HOMEODOMAIN PROTEIN IRX"/>
    <property type="match status" value="1"/>
</dbReference>
<dbReference type="CDD" id="cd00086">
    <property type="entry name" value="homeodomain"/>
    <property type="match status" value="1"/>
</dbReference>